<dbReference type="RefSeq" id="WP_006780123.1">
    <property type="nucleotide sequence ID" value="NZ_CP040506.1"/>
</dbReference>
<proteinExistence type="predicted"/>
<protein>
    <recommendedName>
        <fullName evidence="3">DUF305 domain-containing protein</fullName>
    </recommendedName>
</protein>
<dbReference type="OrthoDB" id="8603558at2"/>
<dbReference type="PANTHER" id="PTHR36933:SF1">
    <property type="entry name" value="SLL0788 PROTEIN"/>
    <property type="match status" value="1"/>
</dbReference>
<evidence type="ECO:0000259" key="3">
    <source>
        <dbReference type="Pfam" id="PF03713"/>
    </source>
</evidence>
<evidence type="ECO:0000313" key="5">
    <source>
        <dbReference type="Proteomes" id="UP000005384"/>
    </source>
</evidence>
<keyword evidence="2" id="KW-0812">Transmembrane</keyword>
<dbReference type="HOGENOM" id="CLU_074343_2_1_9"/>
<dbReference type="InterPro" id="IPR005183">
    <property type="entry name" value="DUF305_CopM-like"/>
</dbReference>
<dbReference type="Pfam" id="PF03713">
    <property type="entry name" value="DUF305"/>
    <property type="match status" value="1"/>
</dbReference>
<keyword evidence="5" id="KW-1185">Reference proteome</keyword>
<accession>G5IF66</accession>
<dbReference type="Proteomes" id="UP000005384">
    <property type="component" value="Unassembled WGS sequence"/>
</dbReference>
<feature type="compositionally biased region" description="Basic and acidic residues" evidence="1">
    <location>
        <begin position="34"/>
        <end position="45"/>
    </location>
</feature>
<keyword evidence="2" id="KW-0472">Membrane</keyword>
<dbReference type="PATRIC" id="fig|742737.3.peg.2167"/>
<feature type="compositionally biased region" description="Low complexity" evidence="1">
    <location>
        <begin position="47"/>
        <end position="66"/>
    </location>
</feature>
<evidence type="ECO:0000256" key="1">
    <source>
        <dbReference type="SAM" id="MobiDB-lite"/>
    </source>
</evidence>
<evidence type="ECO:0000256" key="2">
    <source>
        <dbReference type="SAM" id="Phobius"/>
    </source>
</evidence>
<comment type="caution">
    <text evidence="4">The sequence shown here is derived from an EMBL/GenBank/DDBJ whole genome shotgun (WGS) entry which is preliminary data.</text>
</comment>
<dbReference type="Gene3D" id="1.20.1260.10">
    <property type="match status" value="2"/>
</dbReference>
<evidence type="ECO:0000313" key="4">
    <source>
        <dbReference type="EMBL" id="EHI59812.1"/>
    </source>
</evidence>
<name>G5IF66_9FIRM</name>
<organism evidence="4 5">
    <name type="scientific">Hungatella hathewayi WAL-18680</name>
    <dbReference type="NCBI Taxonomy" id="742737"/>
    <lineage>
        <taxon>Bacteria</taxon>
        <taxon>Bacillati</taxon>
        <taxon>Bacillota</taxon>
        <taxon>Clostridia</taxon>
        <taxon>Lachnospirales</taxon>
        <taxon>Lachnospiraceae</taxon>
        <taxon>Hungatella</taxon>
    </lineage>
</organism>
<dbReference type="InterPro" id="IPR012347">
    <property type="entry name" value="Ferritin-like"/>
</dbReference>
<dbReference type="PANTHER" id="PTHR36933">
    <property type="entry name" value="SLL0788 PROTEIN"/>
    <property type="match status" value="1"/>
</dbReference>
<feature type="domain" description="DUF305" evidence="3">
    <location>
        <begin position="98"/>
        <end position="244"/>
    </location>
</feature>
<gene>
    <name evidence="4" type="ORF">HMPREF9473_02143</name>
</gene>
<feature type="transmembrane region" description="Helical" evidence="2">
    <location>
        <begin position="7"/>
        <end position="26"/>
    </location>
</feature>
<reference evidence="4 5" key="1">
    <citation type="submission" date="2011-08" db="EMBL/GenBank/DDBJ databases">
        <title>The Genome Sequence of Clostridium hathewayi WAL-18680.</title>
        <authorList>
            <consortium name="The Broad Institute Genome Sequencing Platform"/>
            <person name="Earl A."/>
            <person name="Ward D."/>
            <person name="Feldgarden M."/>
            <person name="Gevers D."/>
            <person name="Finegold S.M."/>
            <person name="Summanen P.H."/>
            <person name="Molitoris D.R."/>
            <person name="Song M."/>
            <person name="Daigneault M."/>
            <person name="Allen-Vercoe E."/>
            <person name="Young S.K."/>
            <person name="Zeng Q."/>
            <person name="Gargeya S."/>
            <person name="Fitzgerald M."/>
            <person name="Haas B."/>
            <person name="Abouelleil A."/>
            <person name="Alvarado L."/>
            <person name="Arachchi H.M."/>
            <person name="Berlin A."/>
            <person name="Brown A."/>
            <person name="Chapman S.B."/>
            <person name="Chen Z."/>
            <person name="Dunbar C."/>
            <person name="Freedman E."/>
            <person name="Gearin G."/>
            <person name="Gellesch M."/>
            <person name="Goldberg J."/>
            <person name="Griggs A."/>
            <person name="Gujja S."/>
            <person name="Heiman D."/>
            <person name="Howarth C."/>
            <person name="Larson L."/>
            <person name="Lui A."/>
            <person name="MacDonald P.J.P."/>
            <person name="Montmayeur A."/>
            <person name="Murphy C."/>
            <person name="Neiman D."/>
            <person name="Pearson M."/>
            <person name="Priest M."/>
            <person name="Roberts A."/>
            <person name="Saif S."/>
            <person name="Shea T."/>
            <person name="Shenoy N."/>
            <person name="Sisk P."/>
            <person name="Stolte C."/>
            <person name="Sykes S."/>
            <person name="Wortman J."/>
            <person name="Nusbaum C."/>
            <person name="Birren B."/>
        </authorList>
    </citation>
    <scope>NUCLEOTIDE SEQUENCE [LARGE SCALE GENOMIC DNA]</scope>
    <source>
        <strain evidence="4 5">WAL-18680</strain>
    </source>
</reference>
<dbReference type="AlphaFoldDB" id="G5IF66"/>
<sequence>MNKQKQYWTIGIILGIILIVLIVFWVSGANRNKASQDPHGGHSMEETSAGQTTGTTPSSSAAGAQDSDALASYLKEQDQIMTDMMDAMTVEPTGNASVDFLKGMIPHHESAIDMSLSYLKYGGENEELKQLAKDIIEAQTGEIDQMNQLIKEIGESGVKDEAKEEGYLAAYDEMMSSHAHMHHGTSTAKNVDEAFAEGMLMHHQMAVDMSKAILDYTDNEEVTKLAETIIAAQEKEIKQMDEILKQAK</sequence>
<feature type="region of interest" description="Disordered" evidence="1">
    <location>
        <begin position="34"/>
        <end position="66"/>
    </location>
</feature>
<keyword evidence="2" id="KW-1133">Transmembrane helix</keyword>
<dbReference type="EMBL" id="ADLN01000044">
    <property type="protein sequence ID" value="EHI59812.1"/>
    <property type="molecule type" value="Genomic_DNA"/>
</dbReference>